<comment type="catalytic activity">
    <reaction evidence="9">
        <text>O-phospho-L-serine + H2O = L-serine + phosphate</text>
        <dbReference type="Rhea" id="RHEA:21208"/>
        <dbReference type="ChEBI" id="CHEBI:15377"/>
        <dbReference type="ChEBI" id="CHEBI:33384"/>
        <dbReference type="ChEBI" id="CHEBI:43474"/>
        <dbReference type="ChEBI" id="CHEBI:57524"/>
        <dbReference type="EC" id="3.1.3.3"/>
    </reaction>
</comment>
<organism evidence="11 12">
    <name type="scientific">bacterium (Candidatus Ratteibacteria) CG15_BIG_FIL_POST_REV_8_21_14_020_41_12</name>
    <dbReference type="NCBI Taxonomy" id="2014291"/>
    <lineage>
        <taxon>Bacteria</taxon>
        <taxon>Candidatus Ratteibacteria</taxon>
    </lineage>
</organism>
<dbReference type="InterPro" id="IPR036412">
    <property type="entry name" value="HAD-like_sf"/>
</dbReference>
<evidence type="ECO:0000256" key="4">
    <source>
        <dbReference type="ARBA" id="ARBA00022605"/>
    </source>
</evidence>
<dbReference type="AlphaFoldDB" id="A0A2M7H0N8"/>
<dbReference type="Gene3D" id="3.40.50.1000">
    <property type="entry name" value="HAD superfamily/HAD-like"/>
    <property type="match status" value="1"/>
</dbReference>
<dbReference type="SUPFAM" id="SSF56784">
    <property type="entry name" value="HAD-like"/>
    <property type="match status" value="1"/>
</dbReference>
<evidence type="ECO:0000256" key="2">
    <source>
        <dbReference type="ARBA" id="ARBA00005135"/>
    </source>
</evidence>
<dbReference type="GO" id="GO:0005737">
    <property type="term" value="C:cytoplasm"/>
    <property type="evidence" value="ECO:0007669"/>
    <property type="project" value="TreeGrafter"/>
</dbReference>
<comment type="caution">
    <text evidence="11">The sequence shown here is derived from an EMBL/GenBank/DDBJ whole genome shotgun (WGS) entry which is preliminary data.</text>
</comment>
<dbReference type="GO" id="GO:0036424">
    <property type="term" value="F:L-phosphoserine phosphatase activity"/>
    <property type="evidence" value="ECO:0007669"/>
    <property type="project" value="TreeGrafter"/>
</dbReference>
<evidence type="ECO:0000256" key="10">
    <source>
        <dbReference type="ARBA" id="ARBA00048523"/>
    </source>
</evidence>
<dbReference type="NCBIfam" id="TIGR01488">
    <property type="entry name" value="HAD-SF-IB"/>
    <property type="match status" value="1"/>
</dbReference>
<evidence type="ECO:0000313" key="11">
    <source>
        <dbReference type="EMBL" id="PIW34281.1"/>
    </source>
</evidence>
<dbReference type="Proteomes" id="UP000230025">
    <property type="component" value="Unassembled WGS sequence"/>
</dbReference>
<accession>A0A2M7H0N8</accession>
<dbReference type="InterPro" id="IPR050582">
    <property type="entry name" value="HAD-like_SerB"/>
</dbReference>
<protein>
    <recommendedName>
        <fullName evidence="3">phosphoserine phosphatase</fullName>
        <ecNumber evidence="3">3.1.3.3</ecNumber>
    </recommendedName>
</protein>
<evidence type="ECO:0000313" key="12">
    <source>
        <dbReference type="Proteomes" id="UP000230025"/>
    </source>
</evidence>
<name>A0A2M7H0N8_9BACT</name>
<evidence type="ECO:0000256" key="1">
    <source>
        <dbReference type="ARBA" id="ARBA00001946"/>
    </source>
</evidence>
<dbReference type="GO" id="GO:0006564">
    <property type="term" value="P:L-serine biosynthetic process"/>
    <property type="evidence" value="ECO:0007669"/>
    <property type="project" value="UniProtKB-KW"/>
</dbReference>
<dbReference type="EC" id="3.1.3.3" evidence="3"/>
<dbReference type="PANTHER" id="PTHR43344">
    <property type="entry name" value="PHOSPHOSERINE PHOSPHATASE"/>
    <property type="match status" value="1"/>
</dbReference>
<comment type="catalytic activity">
    <reaction evidence="10">
        <text>O-phospho-D-serine + H2O = D-serine + phosphate</text>
        <dbReference type="Rhea" id="RHEA:24873"/>
        <dbReference type="ChEBI" id="CHEBI:15377"/>
        <dbReference type="ChEBI" id="CHEBI:35247"/>
        <dbReference type="ChEBI" id="CHEBI:43474"/>
        <dbReference type="ChEBI" id="CHEBI:58680"/>
        <dbReference type="EC" id="3.1.3.3"/>
    </reaction>
</comment>
<evidence type="ECO:0000256" key="8">
    <source>
        <dbReference type="ARBA" id="ARBA00023299"/>
    </source>
</evidence>
<sequence>MKYKAIIFDIDGTITTPVSSWRYIHEKLGKWDALACRYQELFLAGRISYRKFCELDAAHWKGLPEKDIEGLFRDVPYARNAKDSIEKLKKIGLKLIAVSTGLQYLPQRLKKELRFDYILSNELEAENGILTGGVKINLTHGAKGRVLKKIIREIRVEPPQVISVGDSEGDLPISRTAGYSIAFNSSSRRLSETVDYNCKTDDFSEVYTKIVE</sequence>
<evidence type="ECO:0000256" key="7">
    <source>
        <dbReference type="ARBA" id="ARBA00022842"/>
    </source>
</evidence>
<dbReference type="EMBL" id="PFFY01000004">
    <property type="protein sequence ID" value="PIW34281.1"/>
    <property type="molecule type" value="Genomic_DNA"/>
</dbReference>
<keyword evidence="4" id="KW-0028">Amino-acid biosynthesis</keyword>
<keyword evidence="6" id="KW-0378">Hydrolase</keyword>
<keyword evidence="7" id="KW-0460">Magnesium</keyword>
<evidence type="ECO:0000256" key="6">
    <source>
        <dbReference type="ARBA" id="ARBA00022801"/>
    </source>
</evidence>
<dbReference type="GO" id="GO:0000287">
    <property type="term" value="F:magnesium ion binding"/>
    <property type="evidence" value="ECO:0007669"/>
    <property type="project" value="TreeGrafter"/>
</dbReference>
<evidence type="ECO:0000256" key="3">
    <source>
        <dbReference type="ARBA" id="ARBA00012640"/>
    </source>
</evidence>
<reference evidence="12" key="1">
    <citation type="submission" date="2017-09" db="EMBL/GenBank/DDBJ databases">
        <title>Depth-based differentiation of microbial function through sediment-hosted aquifers and enrichment of novel symbionts in the deep terrestrial subsurface.</title>
        <authorList>
            <person name="Probst A.J."/>
            <person name="Ladd B."/>
            <person name="Jarett J.K."/>
            <person name="Geller-Mcgrath D.E."/>
            <person name="Sieber C.M.K."/>
            <person name="Emerson J.B."/>
            <person name="Anantharaman K."/>
            <person name="Thomas B.C."/>
            <person name="Malmstrom R."/>
            <person name="Stieglmeier M."/>
            <person name="Klingl A."/>
            <person name="Woyke T."/>
            <person name="Ryan C.M."/>
            <person name="Banfield J.F."/>
        </authorList>
    </citation>
    <scope>NUCLEOTIDE SEQUENCE [LARGE SCALE GENOMIC DNA]</scope>
</reference>
<keyword evidence="5" id="KW-0479">Metal-binding</keyword>
<proteinExistence type="predicted"/>
<keyword evidence="8" id="KW-0718">Serine biosynthesis</keyword>
<comment type="cofactor">
    <cofactor evidence="1">
        <name>Mg(2+)</name>
        <dbReference type="ChEBI" id="CHEBI:18420"/>
    </cofactor>
</comment>
<dbReference type="InterPro" id="IPR023214">
    <property type="entry name" value="HAD_sf"/>
</dbReference>
<feature type="non-terminal residue" evidence="11">
    <location>
        <position position="212"/>
    </location>
</feature>
<evidence type="ECO:0000256" key="9">
    <source>
        <dbReference type="ARBA" id="ARBA00048138"/>
    </source>
</evidence>
<dbReference type="PANTHER" id="PTHR43344:SF2">
    <property type="entry name" value="PHOSPHOSERINE PHOSPHATASE"/>
    <property type="match status" value="1"/>
</dbReference>
<dbReference type="Pfam" id="PF12710">
    <property type="entry name" value="HAD"/>
    <property type="match status" value="1"/>
</dbReference>
<evidence type="ECO:0000256" key="5">
    <source>
        <dbReference type="ARBA" id="ARBA00022723"/>
    </source>
</evidence>
<gene>
    <name evidence="11" type="ORF">COW28_00070</name>
</gene>
<comment type="pathway">
    <text evidence="2">Amino-acid biosynthesis; L-serine biosynthesis; L-serine from 3-phospho-D-glycerate: step 3/3.</text>
</comment>